<keyword evidence="3" id="KW-0238">DNA-binding</keyword>
<dbReference type="Pfam" id="PF00126">
    <property type="entry name" value="HTH_1"/>
    <property type="match status" value="1"/>
</dbReference>
<dbReference type="FunFam" id="1.10.10.10:FF:000001">
    <property type="entry name" value="LysR family transcriptional regulator"/>
    <property type="match status" value="1"/>
</dbReference>
<dbReference type="KEGG" id="ach:Achl_3300"/>
<dbReference type="InterPro" id="IPR050176">
    <property type="entry name" value="LTTR"/>
</dbReference>
<evidence type="ECO:0000256" key="4">
    <source>
        <dbReference type="ARBA" id="ARBA00023163"/>
    </source>
</evidence>
<accession>B8HGJ4</accession>
<keyword evidence="7" id="KW-1185">Reference proteome</keyword>
<dbReference type="PANTHER" id="PTHR30579">
    <property type="entry name" value="TRANSCRIPTIONAL REGULATOR"/>
    <property type="match status" value="1"/>
</dbReference>
<dbReference type="Gene3D" id="1.10.10.10">
    <property type="entry name" value="Winged helix-like DNA-binding domain superfamily/Winged helix DNA-binding domain"/>
    <property type="match status" value="1"/>
</dbReference>
<comment type="similarity">
    <text evidence="1">Belongs to the LysR transcriptional regulatory family.</text>
</comment>
<dbReference type="GO" id="GO:0003677">
    <property type="term" value="F:DNA binding"/>
    <property type="evidence" value="ECO:0007669"/>
    <property type="project" value="UniProtKB-KW"/>
</dbReference>
<dbReference type="SUPFAM" id="SSF46785">
    <property type="entry name" value="Winged helix' DNA-binding domain"/>
    <property type="match status" value="1"/>
</dbReference>
<dbReference type="InterPro" id="IPR036388">
    <property type="entry name" value="WH-like_DNA-bd_sf"/>
</dbReference>
<evidence type="ECO:0000313" key="7">
    <source>
        <dbReference type="Proteomes" id="UP000002505"/>
    </source>
</evidence>
<dbReference type="EMBL" id="CP001341">
    <property type="protein sequence ID" value="ACL41260.1"/>
    <property type="molecule type" value="Genomic_DNA"/>
</dbReference>
<dbReference type="PRINTS" id="PR00039">
    <property type="entry name" value="HTHLYSR"/>
</dbReference>
<keyword evidence="4" id="KW-0804">Transcription</keyword>
<keyword evidence="2" id="KW-0805">Transcription regulation</keyword>
<dbReference type="AlphaFoldDB" id="B8HGJ4"/>
<gene>
    <name evidence="6" type="ordered locus">Achl_3300</name>
</gene>
<evidence type="ECO:0000256" key="1">
    <source>
        <dbReference type="ARBA" id="ARBA00009437"/>
    </source>
</evidence>
<protein>
    <submittedName>
        <fullName evidence="6">Transcriptional regulator, LysR family</fullName>
    </submittedName>
</protein>
<sequence length="294" mass="31682">MDLISGARAFVAVARRQSFSAAARDEQTTQPVISRRVAGLEAQLGGALLERNTRQVRLTALGTALLEHVQALLGAERSLVDAAASHHRGTVRLLVPRDLDPARWAALRLRARGAGTDLDIEEAGRELRTLRFRLGEADAAVLPVETARADWVVPLGLAQVTDRRRPLSLGALRPTRALGPKAASNLLVLAEDASGQLLSALRESAAASGLAAHQVHESPSVVSALAGALAGDDWILCTREQASAWRLQWFEVPELALTRAYRLELRTPDGRQLFNPALRRDIAAALGANREEQP</sequence>
<dbReference type="Proteomes" id="UP000002505">
    <property type="component" value="Chromosome"/>
</dbReference>
<name>B8HGJ4_PSECP</name>
<dbReference type="InterPro" id="IPR000847">
    <property type="entry name" value="LysR_HTH_N"/>
</dbReference>
<dbReference type="InterPro" id="IPR036390">
    <property type="entry name" value="WH_DNA-bd_sf"/>
</dbReference>
<evidence type="ECO:0000256" key="3">
    <source>
        <dbReference type="ARBA" id="ARBA00023125"/>
    </source>
</evidence>
<dbReference type="PROSITE" id="PS50931">
    <property type="entry name" value="HTH_LYSR"/>
    <property type="match status" value="1"/>
</dbReference>
<dbReference type="GO" id="GO:0003700">
    <property type="term" value="F:DNA-binding transcription factor activity"/>
    <property type="evidence" value="ECO:0007669"/>
    <property type="project" value="InterPro"/>
</dbReference>
<dbReference type="OrthoDB" id="3636008at2"/>
<proteinExistence type="inferred from homology"/>
<dbReference type="STRING" id="452863.Achl_3300"/>
<evidence type="ECO:0000313" key="6">
    <source>
        <dbReference type="EMBL" id="ACL41260.1"/>
    </source>
</evidence>
<evidence type="ECO:0000259" key="5">
    <source>
        <dbReference type="PROSITE" id="PS50931"/>
    </source>
</evidence>
<dbReference type="HOGENOM" id="CLU_082995_0_0_11"/>
<evidence type="ECO:0000256" key="2">
    <source>
        <dbReference type="ARBA" id="ARBA00023015"/>
    </source>
</evidence>
<feature type="domain" description="HTH lysR-type" evidence="5">
    <location>
        <begin position="1"/>
        <end position="59"/>
    </location>
</feature>
<organism evidence="6 7">
    <name type="scientific">Pseudarthrobacter chlorophenolicus (strain ATCC 700700 / DSM 12829 / CIP 107037 / JCM 12360 / KCTC 9906 / NCIMB 13794 / A6)</name>
    <name type="common">Arthrobacter chlorophenolicus</name>
    <dbReference type="NCBI Taxonomy" id="452863"/>
    <lineage>
        <taxon>Bacteria</taxon>
        <taxon>Bacillati</taxon>
        <taxon>Actinomycetota</taxon>
        <taxon>Actinomycetes</taxon>
        <taxon>Micrococcales</taxon>
        <taxon>Micrococcaceae</taxon>
        <taxon>Pseudarthrobacter</taxon>
    </lineage>
</organism>
<reference evidence="6" key="1">
    <citation type="submission" date="2009-01" db="EMBL/GenBank/DDBJ databases">
        <title>Complete sequence of chromosome of Arthrobacter chlorophenolicus A6.</title>
        <authorList>
            <consortium name="US DOE Joint Genome Institute"/>
            <person name="Lucas S."/>
            <person name="Copeland A."/>
            <person name="Lapidus A."/>
            <person name="Glavina del Rio T."/>
            <person name="Tice H."/>
            <person name="Bruce D."/>
            <person name="Goodwin L."/>
            <person name="Pitluck S."/>
            <person name="Goltsman E."/>
            <person name="Clum A."/>
            <person name="Larimer F."/>
            <person name="Land M."/>
            <person name="Hauser L."/>
            <person name="Kyrpides N."/>
            <person name="Mikhailova N."/>
            <person name="Jansson J."/>
            <person name="Richardson P."/>
        </authorList>
    </citation>
    <scope>NUCLEOTIDE SEQUENCE [LARGE SCALE GENOMIC DNA]</scope>
    <source>
        <strain evidence="6">A6</strain>
    </source>
</reference>
<dbReference type="eggNOG" id="COG0583">
    <property type="taxonomic scope" value="Bacteria"/>
</dbReference>
<dbReference type="RefSeq" id="WP_015938454.1">
    <property type="nucleotide sequence ID" value="NC_011886.1"/>
</dbReference>